<dbReference type="GO" id="GO:0005634">
    <property type="term" value="C:nucleus"/>
    <property type="evidence" value="ECO:0007669"/>
    <property type="project" value="TreeGrafter"/>
</dbReference>
<gene>
    <name evidence="2" type="ORF">Nepgr_021201</name>
</gene>
<dbReference type="InterPro" id="IPR044673">
    <property type="entry name" value="DCL-like"/>
</dbReference>
<evidence type="ECO:0000256" key="1">
    <source>
        <dbReference type="SAM" id="MobiDB-lite"/>
    </source>
</evidence>
<feature type="compositionally biased region" description="Acidic residues" evidence="1">
    <location>
        <begin position="98"/>
        <end position="109"/>
    </location>
</feature>
<evidence type="ECO:0000313" key="3">
    <source>
        <dbReference type="Proteomes" id="UP001279734"/>
    </source>
</evidence>
<protein>
    <submittedName>
        <fullName evidence="2">Uncharacterized protein</fullName>
    </submittedName>
</protein>
<proteinExistence type="predicted"/>
<feature type="compositionally biased region" description="Basic residues" evidence="1">
    <location>
        <begin position="249"/>
        <end position="264"/>
    </location>
</feature>
<feature type="compositionally biased region" description="Basic and acidic residues" evidence="1">
    <location>
        <begin position="58"/>
        <end position="97"/>
    </location>
</feature>
<dbReference type="PANTHER" id="PTHR33415:SF12">
    <property type="entry name" value="PROTEIN EMBRYO DEFECTIVE 514"/>
    <property type="match status" value="1"/>
</dbReference>
<dbReference type="Proteomes" id="UP001279734">
    <property type="component" value="Unassembled WGS sequence"/>
</dbReference>
<accession>A0AAD3SY81</accession>
<feature type="region of interest" description="Disordered" evidence="1">
    <location>
        <begin position="225"/>
        <end position="264"/>
    </location>
</feature>
<sequence length="264" mass="29329">MKRLQHQSGDCVLAGDCQALMEIEETATATEDMELEQPQPAPNASGDLAAKALNGDSNLKRERGEQEVAEERDAIPKKQRIEKSVEEERLDNLKEREGGDEEKAEEQDEGEKSASVNVGPKSFRSSVEIFDYYFNFLHQWAANVNVNKYEHMALLDLIKKGHPEPDKKIGAGIHAFQVRYHPVWKSRCFFLIRSDGSVDDFSFRKCVDHILPLPEHMKIKPDVNKALGGGGRGHGSKGNARGKDGGGHGRGHTRGNARGGKFKN</sequence>
<dbReference type="GO" id="GO:0017126">
    <property type="term" value="P:nucleologenesis"/>
    <property type="evidence" value="ECO:0007669"/>
    <property type="project" value="TreeGrafter"/>
</dbReference>
<dbReference type="PANTHER" id="PTHR33415">
    <property type="entry name" value="PROTEIN EMBRYO DEFECTIVE 514"/>
    <property type="match status" value="1"/>
</dbReference>
<feature type="region of interest" description="Disordered" evidence="1">
    <location>
        <begin position="24"/>
        <end position="118"/>
    </location>
</feature>
<reference evidence="2" key="1">
    <citation type="submission" date="2023-05" db="EMBL/GenBank/DDBJ databases">
        <title>Nepenthes gracilis genome sequencing.</title>
        <authorList>
            <person name="Fukushima K."/>
        </authorList>
    </citation>
    <scope>NUCLEOTIDE SEQUENCE</scope>
    <source>
        <strain evidence="2">SING2019-196</strain>
    </source>
</reference>
<organism evidence="2 3">
    <name type="scientific">Nepenthes gracilis</name>
    <name type="common">Slender pitcher plant</name>
    <dbReference type="NCBI Taxonomy" id="150966"/>
    <lineage>
        <taxon>Eukaryota</taxon>
        <taxon>Viridiplantae</taxon>
        <taxon>Streptophyta</taxon>
        <taxon>Embryophyta</taxon>
        <taxon>Tracheophyta</taxon>
        <taxon>Spermatophyta</taxon>
        <taxon>Magnoliopsida</taxon>
        <taxon>eudicotyledons</taxon>
        <taxon>Gunneridae</taxon>
        <taxon>Pentapetalae</taxon>
        <taxon>Caryophyllales</taxon>
        <taxon>Nepenthaceae</taxon>
        <taxon>Nepenthes</taxon>
    </lineage>
</organism>
<dbReference type="AlphaFoldDB" id="A0AAD3SY81"/>
<dbReference type="EMBL" id="BSYO01000020">
    <property type="protein sequence ID" value="GMH19360.1"/>
    <property type="molecule type" value="Genomic_DNA"/>
</dbReference>
<dbReference type="Pfam" id="PF11523">
    <property type="entry name" value="DUF3223"/>
    <property type="match status" value="1"/>
</dbReference>
<dbReference type="GO" id="GO:0009507">
    <property type="term" value="C:chloroplast"/>
    <property type="evidence" value="ECO:0007669"/>
    <property type="project" value="TreeGrafter"/>
</dbReference>
<dbReference type="GO" id="GO:1901259">
    <property type="term" value="P:chloroplast rRNA processing"/>
    <property type="evidence" value="ECO:0007669"/>
    <property type="project" value="TreeGrafter"/>
</dbReference>
<dbReference type="FunFam" id="3.10.450.40:FF:000016">
    <property type="entry name" value="Predicted protein"/>
    <property type="match status" value="1"/>
</dbReference>
<dbReference type="Gene3D" id="3.10.450.40">
    <property type="match status" value="1"/>
</dbReference>
<evidence type="ECO:0000313" key="2">
    <source>
        <dbReference type="EMBL" id="GMH19360.1"/>
    </source>
</evidence>
<keyword evidence="3" id="KW-1185">Reference proteome</keyword>
<dbReference type="GO" id="GO:0009658">
    <property type="term" value="P:chloroplast organization"/>
    <property type="evidence" value="ECO:0007669"/>
    <property type="project" value="TreeGrafter"/>
</dbReference>
<comment type="caution">
    <text evidence="2">The sequence shown here is derived from an EMBL/GenBank/DDBJ whole genome shotgun (WGS) entry which is preliminary data.</text>
</comment>
<name>A0AAD3SY81_NEPGR</name>